<keyword evidence="6" id="KW-0677">Repeat</keyword>
<dbReference type="AlphaFoldDB" id="W2T403"/>
<evidence type="ECO:0000256" key="2">
    <source>
        <dbReference type="ARBA" id="ARBA00004496"/>
    </source>
</evidence>
<evidence type="ECO:0000256" key="1">
    <source>
        <dbReference type="ARBA" id="ARBA00004370"/>
    </source>
</evidence>
<evidence type="ECO:0000256" key="7">
    <source>
        <dbReference type="ARBA" id="ARBA00022803"/>
    </source>
</evidence>
<dbReference type="STRING" id="51031.W2T403"/>
<dbReference type="PANTHER" id="PTHR45954:SF1">
    <property type="entry name" value="LD33695P"/>
    <property type="match status" value="1"/>
</dbReference>
<dbReference type="InterPro" id="IPR003109">
    <property type="entry name" value="GoLoco_motif"/>
</dbReference>
<keyword evidence="5" id="KW-0597">Phosphoprotein</keyword>
<dbReference type="KEGG" id="nai:NECAME_03674"/>
<evidence type="ECO:0000256" key="4">
    <source>
        <dbReference type="ARBA" id="ARBA00022490"/>
    </source>
</evidence>
<evidence type="ECO:0000256" key="6">
    <source>
        <dbReference type="ARBA" id="ARBA00022737"/>
    </source>
</evidence>
<dbReference type="GO" id="GO:0000132">
    <property type="term" value="P:establishment of mitotic spindle orientation"/>
    <property type="evidence" value="ECO:0007669"/>
    <property type="project" value="TreeGrafter"/>
</dbReference>
<protein>
    <submittedName>
        <fullName evidence="10">Uncharacterized protein</fullName>
    </submittedName>
</protein>
<reference evidence="11" key="1">
    <citation type="journal article" date="2014" name="Nat. Genet.">
        <title>Genome of the human hookworm Necator americanus.</title>
        <authorList>
            <person name="Tang Y.T."/>
            <person name="Gao X."/>
            <person name="Rosa B.A."/>
            <person name="Abubucker S."/>
            <person name="Hallsworth-Pepin K."/>
            <person name="Martin J."/>
            <person name="Tyagi R."/>
            <person name="Heizer E."/>
            <person name="Zhang X."/>
            <person name="Bhonagiri-Palsikar V."/>
            <person name="Minx P."/>
            <person name="Warren W.C."/>
            <person name="Wang Q."/>
            <person name="Zhan B."/>
            <person name="Hotez P.J."/>
            <person name="Sternberg P.W."/>
            <person name="Dougall A."/>
            <person name="Gaze S.T."/>
            <person name="Mulvenna J."/>
            <person name="Sotillo J."/>
            <person name="Ranganathan S."/>
            <person name="Rabelo E.M."/>
            <person name="Wilson R.K."/>
            <person name="Felgner P.L."/>
            <person name="Bethony J."/>
            <person name="Hawdon J.M."/>
            <person name="Gasser R.B."/>
            <person name="Loukas A."/>
            <person name="Mitreva M."/>
        </authorList>
    </citation>
    <scope>NUCLEOTIDE SEQUENCE [LARGE SCALE GENOMIC DNA]</scope>
</reference>
<proteinExistence type="predicted"/>
<dbReference type="Pfam" id="PF02188">
    <property type="entry name" value="GoLoco"/>
    <property type="match status" value="1"/>
</dbReference>
<evidence type="ECO:0000313" key="11">
    <source>
        <dbReference type="Proteomes" id="UP000053676"/>
    </source>
</evidence>
<dbReference type="Gene3D" id="1.25.40.10">
    <property type="entry name" value="Tetratricopeptide repeat domain"/>
    <property type="match status" value="1"/>
</dbReference>
<dbReference type="PANTHER" id="PTHR45954">
    <property type="entry name" value="LD33695P"/>
    <property type="match status" value="1"/>
</dbReference>
<evidence type="ECO:0000256" key="8">
    <source>
        <dbReference type="ARBA" id="ARBA00023136"/>
    </source>
</evidence>
<evidence type="ECO:0000256" key="3">
    <source>
        <dbReference type="ARBA" id="ARBA00022475"/>
    </source>
</evidence>
<keyword evidence="8" id="KW-0472">Membrane</keyword>
<accession>W2T403</accession>
<dbReference type="PROSITE" id="PS50877">
    <property type="entry name" value="GOLOCO"/>
    <property type="match status" value="2"/>
</dbReference>
<gene>
    <name evidence="10" type="ORF">NECAME_03674</name>
</gene>
<feature type="region of interest" description="Disordered" evidence="9">
    <location>
        <begin position="25"/>
        <end position="59"/>
    </location>
</feature>
<keyword evidence="3" id="KW-1003">Cell membrane</keyword>
<dbReference type="OrthoDB" id="5856022at2759"/>
<dbReference type="GO" id="GO:0005938">
    <property type="term" value="C:cell cortex"/>
    <property type="evidence" value="ECO:0007669"/>
    <property type="project" value="TreeGrafter"/>
</dbReference>
<name>W2T403_NECAM</name>
<evidence type="ECO:0000256" key="5">
    <source>
        <dbReference type="ARBA" id="ARBA00022553"/>
    </source>
</evidence>
<organism evidence="10 11">
    <name type="scientific">Necator americanus</name>
    <name type="common">Human hookworm</name>
    <dbReference type="NCBI Taxonomy" id="51031"/>
    <lineage>
        <taxon>Eukaryota</taxon>
        <taxon>Metazoa</taxon>
        <taxon>Ecdysozoa</taxon>
        <taxon>Nematoda</taxon>
        <taxon>Chromadorea</taxon>
        <taxon>Rhabditida</taxon>
        <taxon>Rhabditina</taxon>
        <taxon>Rhabditomorpha</taxon>
        <taxon>Strongyloidea</taxon>
        <taxon>Ancylostomatidae</taxon>
        <taxon>Bunostominae</taxon>
        <taxon>Necator</taxon>
    </lineage>
</organism>
<dbReference type="GO" id="GO:0005092">
    <property type="term" value="F:GDP-dissociation inhibitor activity"/>
    <property type="evidence" value="ECO:0007669"/>
    <property type="project" value="TreeGrafter"/>
</dbReference>
<keyword evidence="11" id="KW-1185">Reference proteome</keyword>
<dbReference type="SMART" id="SM00390">
    <property type="entry name" value="GoLoco"/>
    <property type="match status" value="2"/>
</dbReference>
<dbReference type="Proteomes" id="UP000053676">
    <property type="component" value="Unassembled WGS sequence"/>
</dbReference>
<dbReference type="GO" id="GO:0016020">
    <property type="term" value="C:membrane"/>
    <property type="evidence" value="ECO:0007669"/>
    <property type="project" value="UniProtKB-SubCell"/>
</dbReference>
<dbReference type="GO" id="GO:0001965">
    <property type="term" value="F:G-protein alpha-subunit binding"/>
    <property type="evidence" value="ECO:0007669"/>
    <property type="project" value="TreeGrafter"/>
</dbReference>
<dbReference type="InterPro" id="IPR052386">
    <property type="entry name" value="GPSM"/>
</dbReference>
<comment type="subcellular location">
    <subcellularLocation>
        <location evidence="2">Cytoplasm</location>
    </subcellularLocation>
    <subcellularLocation>
        <location evidence="1">Membrane</location>
    </subcellularLocation>
</comment>
<keyword evidence="7" id="KW-0802">TPR repeat</keyword>
<evidence type="ECO:0000256" key="9">
    <source>
        <dbReference type="SAM" id="MobiDB-lite"/>
    </source>
</evidence>
<keyword evidence="4" id="KW-0963">Cytoplasm</keyword>
<evidence type="ECO:0000313" key="10">
    <source>
        <dbReference type="EMBL" id="ETN75702.1"/>
    </source>
</evidence>
<dbReference type="EMBL" id="KI660278">
    <property type="protein sequence ID" value="ETN75702.1"/>
    <property type="molecule type" value="Genomic_DNA"/>
</dbReference>
<feature type="compositionally biased region" description="Basic and acidic residues" evidence="9">
    <location>
        <begin position="31"/>
        <end position="45"/>
    </location>
</feature>
<sequence>MLRSSSGENRGSKDEDNLIELLMRAQSQRMNEQRSELAPDPKNATESDPPSSTPEDEVSSLVMRMQAGRFEDQRAHLQSQNEND</sequence>
<dbReference type="InterPro" id="IPR011990">
    <property type="entry name" value="TPR-like_helical_dom_sf"/>
</dbReference>